<keyword evidence="2" id="KW-1185">Reference proteome</keyword>
<reference evidence="1 2" key="1">
    <citation type="submission" date="2018-10" db="EMBL/GenBank/DDBJ databases">
        <title>Genomic Encyclopedia of Archaeal and Bacterial Type Strains, Phase II (KMG-II): from individual species to whole genera.</title>
        <authorList>
            <person name="Goeker M."/>
        </authorList>
    </citation>
    <scope>NUCLEOTIDE SEQUENCE [LARGE SCALE GENOMIC DNA]</scope>
    <source>
        <strain evidence="1 2">DSM 45657</strain>
    </source>
</reference>
<comment type="caution">
    <text evidence="1">The sequence shown here is derived from an EMBL/GenBank/DDBJ whole genome shotgun (WGS) entry which is preliminary data.</text>
</comment>
<dbReference type="Proteomes" id="UP000282454">
    <property type="component" value="Unassembled WGS sequence"/>
</dbReference>
<evidence type="ECO:0000313" key="1">
    <source>
        <dbReference type="EMBL" id="RLK61847.1"/>
    </source>
</evidence>
<name>A0A421BBX7_9PSEU</name>
<organism evidence="1 2">
    <name type="scientific">Actinokineospora cianjurensis</name>
    <dbReference type="NCBI Taxonomy" id="585224"/>
    <lineage>
        <taxon>Bacteria</taxon>
        <taxon>Bacillati</taxon>
        <taxon>Actinomycetota</taxon>
        <taxon>Actinomycetes</taxon>
        <taxon>Pseudonocardiales</taxon>
        <taxon>Pseudonocardiaceae</taxon>
        <taxon>Actinokineospora</taxon>
    </lineage>
</organism>
<protein>
    <submittedName>
        <fullName evidence="1">Uncharacterized protein</fullName>
    </submittedName>
</protein>
<sequence>MAAPPPFTYVGPYATVTECEVQAQAYRDSSPGRVEWASECLHKSTAQFPAGWYFRTLYAPELPS</sequence>
<accession>A0A421BBX7</accession>
<dbReference type="EMBL" id="RCDD01000001">
    <property type="protein sequence ID" value="RLK61847.1"/>
    <property type="molecule type" value="Genomic_DNA"/>
</dbReference>
<evidence type="ECO:0000313" key="2">
    <source>
        <dbReference type="Proteomes" id="UP000282454"/>
    </source>
</evidence>
<dbReference type="AlphaFoldDB" id="A0A421BBX7"/>
<gene>
    <name evidence="1" type="ORF">CLV68_2388</name>
</gene>
<proteinExistence type="predicted"/>